<evidence type="ECO:0000259" key="5">
    <source>
        <dbReference type="Pfam" id="PF25989"/>
    </source>
</evidence>
<dbReference type="Gene3D" id="1.10.287.470">
    <property type="entry name" value="Helix hairpin bin"/>
    <property type="match status" value="1"/>
</dbReference>
<organism evidence="6 7">
    <name type="scientific">Stakelama pacifica</name>
    <dbReference type="NCBI Taxonomy" id="517720"/>
    <lineage>
        <taxon>Bacteria</taxon>
        <taxon>Pseudomonadati</taxon>
        <taxon>Pseudomonadota</taxon>
        <taxon>Alphaproteobacteria</taxon>
        <taxon>Sphingomonadales</taxon>
        <taxon>Sphingomonadaceae</taxon>
        <taxon>Stakelama</taxon>
    </lineage>
</organism>
<feature type="domain" description="YknX-like C-terminal permuted SH3-like" evidence="5">
    <location>
        <begin position="265"/>
        <end position="329"/>
    </location>
</feature>
<evidence type="ECO:0000256" key="3">
    <source>
        <dbReference type="SAM" id="MobiDB-lite"/>
    </source>
</evidence>
<dbReference type="Pfam" id="PF25954">
    <property type="entry name" value="Beta-barrel_RND_2"/>
    <property type="match status" value="1"/>
</dbReference>
<feature type="compositionally biased region" description="Polar residues" evidence="3">
    <location>
        <begin position="341"/>
        <end position="354"/>
    </location>
</feature>
<dbReference type="PANTHER" id="PTHR30469">
    <property type="entry name" value="MULTIDRUG RESISTANCE PROTEIN MDTA"/>
    <property type="match status" value="1"/>
</dbReference>
<dbReference type="SUPFAM" id="SSF111369">
    <property type="entry name" value="HlyD-like secretion proteins"/>
    <property type="match status" value="1"/>
</dbReference>
<feature type="domain" description="CusB-like beta-barrel" evidence="4">
    <location>
        <begin position="184"/>
        <end position="257"/>
    </location>
</feature>
<dbReference type="Gene3D" id="2.40.420.20">
    <property type="match status" value="1"/>
</dbReference>
<gene>
    <name evidence="6" type="ORF">EV664_101253</name>
</gene>
<keyword evidence="2" id="KW-0175">Coiled coil</keyword>
<dbReference type="EMBL" id="SNWD01000001">
    <property type="protein sequence ID" value="TDN86677.1"/>
    <property type="molecule type" value="Genomic_DNA"/>
</dbReference>
<accession>A0A4R6FXZ6</accession>
<dbReference type="PANTHER" id="PTHR30469:SF16">
    <property type="entry name" value="HAE1 FAMILY EFFLUX PUMP MFP COMPONENT"/>
    <property type="match status" value="1"/>
</dbReference>
<feature type="coiled-coil region" evidence="2">
    <location>
        <begin position="91"/>
        <end position="142"/>
    </location>
</feature>
<dbReference type="GO" id="GO:1990281">
    <property type="term" value="C:efflux pump complex"/>
    <property type="evidence" value="ECO:0007669"/>
    <property type="project" value="TreeGrafter"/>
</dbReference>
<dbReference type="NCBIfam" id="TIGR01730">
    <property type="entry name" value="RND_mfp"/>
    <property type="match status" value="1"/>
</dbReference>
<evidence type="ECO:0000256" key="1">
    <source>
        <dbReference type="ARBA" id="ARBA00009477"/>
    </source>
</evidence>
<dbReference type="InterPro" id="IPR006143">
    <property type="entry name" value="RND_pump_MFP"/>
</dbReference>
<evidence type="ECO:0000313" key="7">
    <source>
        <dbReference type="Proteomes" id="UP000295493"/>
    </source>
</evidence>
<dbReference type="InterPro" id="IPR058792">
    <property type="entry name" value="Beta-barrel_RND_2"/>
</dbReference>
<protein>
    <submittedName>
        <fullName evidence="6">RND family efflux transporter MFP subunit</fullName>
    </submittedName>
</protein>
<dbReference type="Pfam" id="PF25989">
    <property type="entry name" value="YknX_C"/>
    <property type="match status" value="1"/>
</dbReference>
<comment type="similarity">
    <text evidence="1">Belongs to the membrane fusion protein (MFP) (TC 8.A.1) family.</text>
</comment>
<evidence type="ECO:0000313" key="6">
    <source>
        <dbReference type="EMBL" id="TDN86677.1"/>
    </source>
</evidence>
<keyword evidence="7" id="KW-1185">Reference proteome</keyword>
<evidence type="ECO:0000259" key="4">
    <source>
        <dbReference type="Pfam" id="PF25954"/>
    </source>
</evidence>
<evidence type="ECO:0000256" key="2">
    <source>
        <dbReference type="SAM" id="Coils"/>
    </source>
</evidence>
<dbReference type="Proteomes" id="UP000295493">
    <property type="component" value="Unassembled WGS sequence"/>
</dbReference>
<name>A0A4R6FXZ6_9SPHN</name>
<dbReference type="AlphaFoldDB" id="A0A4R6FXZ6"/>
<sequence length="354" mass="38055">MACASFLPIGCTAEQDASADAAPTPVLVEKPVALAEQKIVEAIGTARAIVSAQLYAEAAGAVESVHFSTGDYVRKGAPLVELDARRERVAVELAQVRVKEAQQLLDRYRRIEDTGALSASQIEEGETALQSAQLELRQAKVALEDRTVRAPFSGYTGVPQVDQGDRVTPTTLIGRLDRRDRLFVDFDAPETAFEQLRKRSIVELHPYSRPEISVTAEVRGIDTAVADDARTFTVRTVIDNGEDAFRPGMSFGVKIRAPGRTYPSVPEAAVVWGGDGPYLWTVRDHAAKRVSISIAGRRDGRVLVDGALSSGSAVIVRGVQKVREGQEVKLVGRKPAPPTIVEQSGSNTTASAGQ</sequence>
<feature type="region of interest" description="Disordered" evidence="3">
    <location>
        <begin position="334"/>
        <end position="354"/>
    </location>
</feature>
<dbReference type="InterPro" id="IPR058637">
    <property type="entry name" value="YknX-like_C"/>
</dbReference>
<dbReference type="OrthoDB" id="9806939at2"/>
<dbReference type="Gene3D" id="2.40.50.100">
    <property type="match status" value="1"/>
</dbReference>
<comment type="caution">
    <text evidence="6">The sequence shown here is derived from an EMBL/GenBank/DDBJ whole genome shotgun (WGS) entry which is preliminary data.</text>
</comment>
<dbReference type="GO" id="GO:0015562">
    <property type="term" value="F:efflux transmembrane transporter activity"/>
    <property type="evidence" value="ECO:0007669"/>
    <property type="project" value="TreeGrafter"/>
</dbReference>
<proteinExistence type="inferred from homology"/>
<dbReference type="RefSeq" id="WP_133494202.1">
    <property type="nucleotide sequence ID" value="NZ_BMLU01000001.1"/>
</dbReference>
<reference evidence="6 7" key="1">
    <citation type="submission" date="2019-03" db="EMBL/GenBank/DDBJ databases">
        <title>Genomic Encyclopedia of Type Strains, Phase IV (KMG-IV): sequencing the most valuable type-strain genomes for metagenomic binning, comparative biology and taxonomic classification.</title>
        <authorList>
            <person name="Goeker M."/>
        </authorList>
    </citation>
    <scope>NUCLEOTIDE SEQUENCE [LARGE SCALE GENOMIC DNA]</scope>
    <source>
        <strain evidence="6 7">DSM 25059</strain>
    </source>
</reference>
<dbReference type="Gene3D" id="2.40.30.170">
    <property type="match status" value="1"/>
</dbReference>